<gene>
    <name evidence="2" type="ORF">HPB51_029360</name>
</gene>
<reference evidence="2" key="1">
    <citation type="journal article" date="2020" name="Cell">
        <title>Large-Scale Comparative Analyses of Tick Genomes Elucidate Their Genetic Diversity and Vector Capacities.</title>
        <authorList>
            <consortium name="Tick Genome and Microbiome Consortium (TIGMIC)"/>
            <person name="Jia N."/>
            <person name="Wang J."/>
            <person name="Shi W."/>
            <person name="Du L."/>
            <person name="Sun Y."/>
            <person name="Zhan W."/>
            <person name="Jiang J.F."/>
            <person name="Wang Q."/>
            <person name="Zhang B."/>
            <person name="Ji P."/>
            <person name="Bell-Sakyi L."/>
            <person name="Cui X.M."/>
            <person name="Yuan T.T."/>
            <person name="Jiang B.G."/>
            <person name="Yang W.F."/>
            <person name="Lam T.T."/>
            <person name="Chang Q.C."/>
            <person name="Ding S.J."/>
            <person name="Wang X.J."/>
            <person name="Zhu J.G."/>
            <person name="Ruan X.D."/>
            <person name="Zhao L."/>
            <person name="Wei J.T."/>
            <person name="Ye R.Z."/>
            <person name="Que T.C."/>
            <person name="Du C.H."/>
            <person name="Zhou Y.H."/>
            <person name="Cheng J.X."/>
            <person name="Dai P.F."/>
            <person name="Guo W.B."/>
            <person name="Han X.H."/>
            <person name="Huang E.J."/>
            <person name="Li L.F."/>
            <person name="Wei W."/>
            <person name="Gao Y.C."/>
            <person name="Liu J.Z."/>
            <person name="Shao H.Z."/>
            <person name="Wang X."/>
            <person name="Wang C.C."/>
            <person name="Yang T.C."/>
            <person name="Huo Q.B."/>
            <person name="Li W."/>
            <person name="Chen H.Y."/>
            <person name="Chen S.E."/>
            <person name="Zhou L.G."/>
            <person name="Ni X.B."/>
            <person name="Tian J.H."/>
            <person name="Sheng Y."/>
            <person name="Liu T."/>
            <person name="Pan Y.S."/>
            <person name="Xia L.Y."/>
            <person name="Li J."/>
            <person name="Zhao F."/>
            <person name="Cao W.C."/>
        </authorList>
    </citation>
    <scope>NUCLEOTIDE SEQUENCE</scope>
    <source>
        <strain evidence="2">Rmic-2018</strain>
    </source>
</reference>
<feature type="coiled-coil region" evidence="1">
    <location>
        <begin position="42"/>
        <end position="69"/>
    </location>
</feature>
<keyword evidence="3" id="KW-1185">Reference proteome</keyword>
<dbReference type="EMBL" id="JABSTU010006775">
    <property type="protein sequence ID" value="KAH7932331.1"/>
    <property type="molecule type" value="Genomic_DNA"/>
</dbReference>
<dbReference type="Proteomes" id="UP000821866">
    <property type="component" value="Unassembled WGS sequence"/>
</dbReference>
<evidence type="ECO:0000313" key="3">
    <source>
        <dbReference type="Proteomes" id="UP000821866"/>
    </source>
</evidence>
<keyword evidence="1" id="KW-0175">Coiled coil</keyword>
<proteinExistence type="predicted"/>
<accession>A0A9J6CUB4</accession>
<organism evidence="2 3">
    <name type="scientific">Rhipicephalus microplus</name>
    <name type="common">Cattle tick</name>
    <name type="synonym">Boophilus microplus</name>
    <dbReference type="NCBI Taxonomy" id="6941"/>
    <lineage>
        <taxon>Eukaryota</taxon>
        <taxon>Metazoa</taxon>
        <taxon>Ecdysozoa</taxon>
        <taxon>Arthropoda</taxon>
        <taxon>Chelicerata</taxon>
        <taxon>Arachnida</taxon>
        <taxon>Acari</taxon>
        <taxon>Parasitiformes</taxon>
        <taxon>Ixodida</taxon>
        <taxon>Ixodoidea</taxon>
        <taxon>Ixodidae</taxon>
        <taxon>Rhipicephalinae</taxon>
        <taxon>Rhipicephalus</taxon>
        <taxon>Boophilus</taxon>
    </lineage>
</organism>
<evidence type="ECO:0008006" key="4">
    <source>
        <dbReference type="Google" id="ProtNLM"/>
    </source>
</evidence>
<dbReference type="AlphaFoldDB" id="A0A9J6CUB4"/>
<sequence>MNRRLEKLLAKMRVSHSHNSRIIDEAKPALCDWTQSQLCTLILRLKTSNEQLRNNNDKLELLILQKEFEAEYNKTVRCDYAATAMIGRLQARLRTLIINNGAPQAAQPMSHNQREAVLQGDGVRLPKLRLDTHSTVSWRTGFFFDNSFSKPLRTTSAFRKVRSLHLRFSLHGSGLVAINGLNTTESCSEDALELLQIGFCDKRQIEENYLLEN</sequence>
<evidence type="ECO:0000313" key="2">
    <source>
        <dbReference type="EMBL" id="KAH7932331.1"/>
    </source>
</evidence>
<protein>
    <recommendedName>
        <fullName evidence="4">Tick transposon</fullName>
    </recommendedName>
</protein>
<evidence type="ECO:0000256" key="1">
    <source>
        <dbReference type="SAM" id="Coils"/>
    </source>
</evidence>
<name>A0A9J6CUB4_RHIMP</name>
<comment type="caution">
    <text evidence="2">The sequence shown here is derived from an EMBL/GenBank/DDBJ whole genome shotgun (WGS) entry which is preliminary data.</text>
</comment>
<reference evidence="2" key="2">
    <citation type="submission" date="2021-09" db="EMBL/GenBank/DDBJ databases">
        <authorList>
            <person name="Jia N."/>
            <person name="Wang J."/>
            <person name="Shi W."/>
            <person name="Du L."/>
            <person name="Sun Y."/>
            <person name="Zhan W."/>
            <person name="Jiang J."/>
            <person name="Wang Q."/>
            <person name="Zhang B."/>
            <person name="Ji P."/>
            <person name="Sakyi L.B."/>
            <person name="Cui X."/>
            <person name="Yuan T."/>
            <person name="Jiang B."/>
            <person name="Yang W."/>
            <person name="Lam T.T.-Y."/>
            <person name="Chang Q."/>
            <person name="Ding S."/>
            <person name="Wang X."/>
            <person name="Zhu J."/>
            <person name="Ruan X."/>
            <person name="Zhao L."/>
            <person name="Wei J."/>
            <person name="Que T."/>
            <person name="Du C."/>
            <person name="Cheng J."/>
            <person name="Dai P."/>
            <person name="Han X."/>
            <person name="Huang E."/>
            <person name="Gao Y."/>
            <person name="Liu J."/>
            <person name="Shao H."/>
            <person name="Ye R."/>
            <person name="Li L."/>
            <person name="Wei W."/>
            <person name="Wang X."/>
            <person name="Wang C."/>
            <person name="Huo Q."/>
            <person name="Li W."/>
            <person name="Guo W."/>
            <person name="Chen H."/>
            <person name="Chen S."/>
            <person name="Zhou L."/>
            <person name="Zhou L."/>
            <person name="Ni X."/>
            <person name="Tian J."/>
            <person name="Zhou Y."/>
            <person name="Sheng Y."/>
            <person name="Liu T."/>
            <person name="Pan Y."/>
            <person name="Xia L."/>
            <person name="Li J."/>
            <person name="Zhao F."/>
            <person name="Cao W."/>
        </authorList>
    </citation>
    <scope>NUCLEOTIDE SEQUENCE</scope>
    <source>
        <strain evidence="2">Rmic-2018</strain>
        <tissue evidence="2">Larvae</tissue>
    </source>
</reference>